<comment type="caution">
    <text evidence="5">The sequence shown here is derived from an EMBL/GenBank/DDBJ whole genome shotgun (WGS) entry which is preliminary data.</text>
</comment>
<comment type="similarity">
    <text evidence="4">Belongs to the methyltransferase superfamily. METTL23 family.</text>
</comment>
<evidence type="ECO:0000313" key="6">
    <source>
        <dbReference type="Proteomes" id="UP000738325"/>
    </source>
</evidence>
<organism evidence="5 6">
    <name type="scientific">Dissophora globulifera</name>
    <dbReference type="NCBI Taxonomy" id="979702"/>
    <lineage>
        <taxon>Eukaryota</taxon>
        <taxon>Fungi</taxon>
        <taxon>Fungi incertae sedis</taxon>
        <taxon>Mucoromycota</taxon>
        <taxon>Mortierellomycotina</taxon>
        <taxon>Mortierellomycetes</taxon>
        <taxon>Mortierellales</taxon>
        <taxon>Mortierellaceae</taxon>
        <taxon>Dissophora</taxon>
    </lineage>
</organism>
<dbReference type="Proteomes" id="UP000738325">
    <property type="component" value="Unassembled WGS sequence"/>
</dbReference>
<dbReference type="AlphaFoldDB" id="A0A9P6RVV9"/>
<dbReference type="Pfam" id="PF10294">
    <property type="entry name" value="Methyltransf_16"/>
    <property type="match status" value="1"/>
</dbReference>
<dbReference type="GO" id="GO:0032259">
    <property type="term" value="P:methylation"/>
    <property type="evidence" value="ECO:0007669"/>
    <property type="project" value="UniProtKB-KW"/>
</dbReference>
<accession>A0A9P6RVV9</accession>
<dbReference type="SUPFAM" id="SSF53335">
    <property type="entry name" value="S-adenosyl-L-methionine-dependent methyltransferases"/>
    <property type="match status" value="1"/>
</dbReference>
<dbReference type="GO" id="GO:0005634">
    <property type="term" value="C:nucleus"/>
    <property type="evidence" value="ECO:0007669"/>
    <property type="project" value="TreeGrafter"/>
</dbReference>
<evidence type="ECO:0000256" key="1">
    <source>
        <dbReference type="ARBA" id="ARBA00022603"/>
    </source>
</evidence>
<dbReference type="GO" id="GO:0005737">
    <property type="term" value="C:cytoplasm"/>
    <property type="evidence" value="ECO:0007669"/>
    <property type="project" value="TreeGrafter"/>
</dbReference>
<name>A0A9P6RVV9_9FUNG</name>
<reference evidence="5" key="1">
    <citation type="journal article" date="2020" name="Fungal Divers.">
        <title>Resolving the Mortierellaceae phylogeny through synthesis of multi-gene phylogenetics and phylogenomics.</title>
        <authorList>
            <person name="Vandepol N."/>
            <person name="Liber J."/>
            <person name="Desiro A."/>
            <person name="Na H."/>
            <person name="Kennedy M."/>
            <person name="Barry K."/>
            <person name="Grigoriev I.V."/>
            <person name="Miller A.N."/>
            <person name="O'Donnell K."/>
            <person name="Stajich J.E."/>
            <person name="Bonito G."/>
        </authorList>
    </citation>
    <scope>NUCLEOTIDE SEQUENCE</scope>
    <source>
        <strain evidence="5">REB-010B</strain>
    </source>
</reference>
<gene>
    <name evidence="5" type="primary">METTL23</name>
    <name evidence="5" type="ORF">BGZ99_003851</name>
</gene>
<dbReference type="PANTHER" id="PTHR14614">
    <property type="entry name" value="HEPATOCELLULAR CARCINOMA-ASSOCIATED ANTIGEN"/>
    <property type="match status" value="1"/>
</dbReference>
<evidence type="ECO:0000256" key="4">
    <source>
        <dbReference type="ARBA" id="ARBA00043988"/>
    </source>
</evidence>
<dbReference type="EMBL" id="JAAAIP010000024">
    <property type="protein sequence ID" value="KAG0328987.1"/>
    <property type="molecule type" value="Genomic_DNA"/>
</dbReference>
<dbReference type="InterPro" id="IPR029063">
    <property type="entry name" value="SAM-dependent_MTases_sf"/>
</dbReference>
<dbReference type="InterPro" id="IPR019410">
    <property type="entry name" value="Methyltransf_16"/>
</dbReference>
<keyword evidence="6" id="KW-1185">Reference proteome</keyword>
<dbReference type="PANTHER" id="PTHR14614:SF164">
    <property type="entry name" value="HISTONE-ARGININE METHYLTRANSFERASE METTL23"/>
    <property type="match status" value="1"/>
</dbReference>
<keyword evidence="1 5" id="KW-0489">Methyltransferase</keyword>
<dbReference type="Gene3D" id="3.40.50.150">
    <property type="entry name" value="Vaccinia Virus protein VP39"/>
    <property type="match status" value="1"/>
</dbReference>
<keyword evidence="2" id="KW-0808">Transferase</keyword>
<protein>
    <submittedName>
        <fullName evidence="5">Methyltransferase-like protein 23</fullName>
    </submittedName>
</protein>
<keyword evidence="3" id="KW-0949">S-adenosyl-L-methionine</keyword>
<proteinExistence type="inferred from homology"/>
<evidence type="ECO:0000256" key="2">
    <source>
        <dbReference type="ARBA" id="ARBA00022679"/>
    </source>
</evidence>
<evidence type="ECO:0000313" key="5">
    <source>
        <dbReference type="EMBL" id="KAG0328987.1"/>
    </source>
</evidence>
<dbReference type="GO" id="GO:0008168">
    <property type="term" value="F:methyltransferase activity"/>
    <property type="evidence" value="ECO:0007669"/>
    <property type="project" value="UniProtKB-KW"/>
</dbReference>
<evidence type="ECO:0000256" key="3">
    <source>
        <dbReference type="ARBA" id="ARBA00022691"/>
    </source>
</evidence>
<sequence length="150" mass="16236">MYVWPSALVLAEYVFQHLNMVRGTQELPTTVLELGAGTALPSLLLAKVLPSTHNFVIVTDRPDVPLILDNVRASLKENGMEGLYPSDSKAQVMVRGLGWGDFALASKDNKDGGLLQLLEDVSAIGSGRIDLILGSDVFYNPPGKQSDDRL</sequence>
<dbReference type="OrthoDB" id="407325at2759"/>